<evidence type="ECO:0000256" key="10">
    <source>
        <dbReference type="ARBA" id="ARBA00022977"/>
    </source>
</evidence>
<dbReference type="GO" id="GO:0009228">
    <property type="term" value="P:thiamine biosynthetic process"/>
    <property type="evidence" value="ECO:0007669"/>
    <property type="project" value="UniProtKB-KW"/>
</dbReference>
<organism evidence="12 13">
    <name type="scientific">Anaerotalea alkaliphila</name>
    <dbReference type="NCBI Taxonomy" id="2662126"/>
    <lineage>
        <taxon>Bacteria</taxon>
        <taxon>Bacillati</taxon>
        <taxon>Bacillota</taxon>
        <taxon>Clostridia</taxon>
        <taxon>Eubacteriales</taxon>
        <taxon>Anaerotalea</taxon>
    </lineage>
</organism>
<evidence type="ECO:0000256" key="4">
    <source>
        <dbReference type="ARBA" id="ARBA00022679"/>
    </source>
</evidence>
<dbReference type="NCBIfam" id="NF006830">
    <property type="entry name" value="PRK09355.1"/>
    <property type="match status" value="1"/>
</dbReference>
<comment type="caution">
    <text evidence="12">The sequence shown here is derived from an EMBL/GenBank/DDBJ whole genome shotgun (WGS) entry which is preliminary data.</text>
</comment>
<evidence type="ECO:0000256" key="6">
    <source>
        <dbReference type="ARBA" id="ARBA00022741"/>
    </source>
</evidence>
<dbReference type="GO" id="GO:0000287">
    <property type="term" value="F:magnesium ion binding"/>
    <property type="evidence" value="ECO:0007669"/>
    <property type="project" value="UniProtKB-UniRule"/>
</dbReference>
<evidence type="ECO:0000313" key="12">
    <source>
        <dbReference type="EMBL" id="NDL67436.1"/>
    </source>
</evidence>
<gene>
    <name evidence="11 12" type="primary">thiM</name>
    <name evidence="12" type="ORF">GXN74_06735</name>
</gene>
<feature type="binding site" evidence="11">
    <location>
        <position position="174"/>
    </location>
    <ligand>
        <name>ATP</name>
        <dbReference type="ChEBI" id="CHEBI:30616"/>
    </ligand>
</feature>
<dbReference type="PIRSF" id="PIRSF000513">
    <property type="entry name" value="Thz_kinase"/>
    <property type="match status" value="1"/>
</dbReference>
<dbReference type="UniPathway" id="UPA00060">
    <property type="reaction ID" value="UER00139"/>
</dbReference>
<evidence type="ECO:0000313" key="13">
    <source>
        <dbReference type="Proteomes" id="UP000461585"/>
    </source>
</evidence>
<keyword evidence="4 11" id="KW-0808">Transferase</keyword>
<dbReference type="SUPFAM" id="SSF53613">
    <property type="entry name" value="Ribokinase-like"/>
    <property type="match status" value="1"/>
</dbReference>
<name>A0A7X5HVX9_9FIRM</name>
<comment type="function">
    <text evidence="11">Catalyzes the phosphorylation of the hydroxyl group of 4-methyl-5-beta-hydroxyethylthiazole (THZ).</text>
</comment>
<keyword evidence="7 11" id="KW-0418">Kinase</keyword>
<dbReference type="Proteomes" id="UP000461585">
    <property type="component" value="Unassembled WGS sequence"/>
</dbReference>
<dbReference type="InterPro" id="IPR000417">
    <property type="entry name" value="Hyethyz_kinase"/>
</dbReference>
<keyword evidence="6 11" id="KW-0547">Nucleotide-binding</keyword>
<evidence type="ECO:0000256" key="5">
    <source>
        <dbReference type="ARBA" id="ARBA00022723"/>
    </source>
</evidence>
<dbReference type="AlphaFoldDB" id="A0A7X5HVX9"/>
<dbReference type="Pfam" id="PF02110">
    <property type="entry name" value="HK"/>
    <property type="match status" value="1"/>
</dbReference>
<comment type="similarity">
    <text evidence="11">Belongs to the Thz kinase family.</text>
</comment>
<dbReference type="InterPro" id="IPR029056">
    <property type="entry name" value="Ribokinase-like"/>
</dbReference>
<feature type="binding site" evidence="11">
    <location>
        <position position="201"/>
    </location>
    <ligand>
        <name>substrate</name>
    </ligand>
</feature>
<dbReference type="CDD" id="cd01170">
    <property type="entry name" value="THZ_kinase"/>
    <property type="match status" value="1"/>
</dbReference>
<dbReference type="EMBL" id="JAAEEH010000014">
    <property type="protein sequence ID" value="NDL67436.1"/>
    <property type="molecule type" value="Genomic_DNA"/>
</dbReference>
<comment type="pathway">
    <text evidence="3 11">Cofactor biosynthesis; thiamine diphosphate biosynthesis; 4-methyl-5-(2-phosphoethyl)-thiazole from 5-(2-hydroxyethyl)-4-methylthiazole: step 1/1.</text>
</comment>
<keyword evidence="13" id="KW-1185">Reference proteome</keyword>
<dbReference type="RefSeq" id="WP_162370159.1">
    <property type="nucleotide sequence ID" value="NZ_JAAEEH010000014.1"/>
</dbReference>
<evidence type="ECO:0000256" key="2">
    <source>
        <dbReference type="ARBA" id="ARBA00001946"/>
    </source>
</evidence>
<keyword evidence="8 11" id="KW-0067">ATP-binding</keyword>
<accession>A0A7X5HVX9</accession>
<evidence type="ECO:0000256" key="7">
    <source>
        <dbReference type="ARBA" id="ARBA00022777"/>
    </source>
</evidence>
<evidence type="ECO:0000256" key="9">
    <source>
        <dbReference type="ARBA" id="ARBA00022842"/>
    </source>
</evidence>
<comment type="catalytic activity">
    <reaction evidence="1 11">
        <text>5-(2-hydroxyethyl)-4-methylthiazole + ATP = 4-methyl-5-(2-phosphooxyethyl)-thiazole + ADP + H(+)</text>
        <dbReference type="Rhea" id="RHEA:24212"/>
        <dbReference type="ChEBI" id="CHEBI:15378"/>
        <dbReference type="ChEBI" id="CHEBI:17957"/>
        <dbReference type="ChEBI" id="CHEBI:30616"/>
        <dbReference type="ChEBI" id="CHEBI:58296"/>
        <dbReference type="ChEBI" id="CHEBI:456216"/>
        <dbReference type="EC" id="2.7.1.50"/>
    </reaction>
</comment>
<dbReference type="GO" id="GO:0009229">
    <property type="term" value="P:thiamine diphosphate biosynthetic process"/>
    <property type="evidence" value="ECO:0007669"/>
    <property type="project" value="UniProtKB-UniRule"/>
</dbReference>
<sequence length="278" mass="28619">MAAFDLQGIIGNTRKQKPLVHSITNYVTAGDCANILLACGASPIMADDRSEVEEITALAGGLVLNIGTLNSRTVESMLLSGRKANALGIPVVLDPVGAGATALRTEAVGRLLSGVRFSLIRGNISEILAVHGEAGNTGGVDASWKDRVTEENLEEVLGTLQDLAGRTGAVLAVTGALDLVVDGERALLCRNGHPQMGGITGMGCMLSAVAGAFAAANPERVLEAAAAAVVAMGICGEQAQILVQAAGGGTGTMKAHLLDRMCRMEDETVEEEGRYEIL</sequence>
<feature type="binding site" evidence="11">
    <location>
        <position position="45"/>
    </location>
    <ligand>
        <name>substrate</name>
    </ligand>
</feature>
<feature type="binding site" evidence="11">
    <location>
        <position position="121"/>
    </location>
    <ligand>
        <name>ATP</name>
        <dbReference type="ChEBI" id="CHEBI:30616"/>
    </ligand>
</feature>
<evidence type="ECO:0000256" key="3">
    <source>
        <dbReference type="ARBA" id="ARBA00004868"/>
    </source>
</evidence>
<dbReference type="GO" id="GO:0004417">
    <property type="term" value="F:hydroxyethylthiazole kinase activity"/>
    <property type="evidence" value="ECO:0007669"/>
    <property type="project" value="UniProtKB-UniRule"/>
</dbReference>
<keyword evidence="10 11" id="KW-0784">Thiamine biosynthesis</keyword>
<comment type="cofactor">
    <cofactor evidence="2 11">
        <name>Mg(2+)</name>
        <dbReference type="ChEBI" id="CHEBI:18420"/>
    </cofactor>
</comment>
<dbReference type="HAMAP" id="MF_00228">
    <property type="entry name" value="Thz_kinase"/>
    <property type="match status" value="1"/>
</dbReference>
<dbReference type="Gene3D" id="3.40.1190.20">
    <property type="match status" value="1"/>
</dbReference>
<dbReference type="PRINTS" id="PR01099">
    <property type="entry name" value="HYETHTZKNASE"/>
</dbReference>
<dbReference type="GO" id="GO:0005524">
    <property type="term" value="F:ATP binding"/>
    <property type="evidence" value="ECO:0007669"/>
    <property type="project" value="UniProtKB-UniRule"/>
</dbReference>
<keyword evidence="5 11" id="KW-0479">Metal-binding</keyword>
<evidence type="ECO:0000256" key="11">
    <source>
        <dbReference type="HAMAP-Rule" id="MF_00228"/>
    </source>
</evidence>
<dbReference type="EC" id="2.7.1.50" evidence="11"/>
<proteinExistence type="inferred from homology"/>
<reference evidence="12 13" key="1">
    <citation type="submission" date="2020-01" db="EMBL/GenBank/DDBJ databases">
        <title>Anaeroalcalibacter tamaniensis gen. nov., sp. nov., moderately halophilic strictly anaerobic fermenter bacterium from mud volcano of Taman peninsula.</title>
        <authorList>
            <person name="Frolova A."/>
            <person name="Merkel A.Y."/>
            <person name="Slobodkin A.I."/>
        </authorList>
    </citation>
    <scope>NUCLEOTIDE SEQUENCE [LARGE SCALE GENOMIC DNA]</scope>
    <source>
        <strain evidence="12 13">F-3ap</strain>
    </source>
</reference>
<protein>
    <recommendedName>
        <fullName evidence="11">Hydroxyethylthiazole kinase</fullName>
        <ecNumber evidence="11">2.7.1.50</ecNumber>
    </recommendedName>
    <alternativeName>
        <fullName evidence="11">4-methyl-5-beta-hydroxyethylthiazole kinase</fullName>
        <shortName evidence="11">TH kinase</shortName>
        <shortName evidence="11">Thz kinase</shortName>
    </alternativeName>
</protein>
<keyword evidence="9 11" id="KW-0460">Magnesium</keyword>
<evidence type="ECO:0000256" key="1">
    <source>
        <dbReference type="ARBA" id="ARBA00001771"/>
    </source>
</evidence>
<evidence type="ECO:0000256" key="8">
    <source>
        <dbReference type="ARBA" id="ARBA00022840"/>
    </source>
</evidence>